<dbReference type="Pfam" id="PF01432">
    <property type="entry name" value="Peptidase_M3"/>
    <property type="match status" value="1"/>
</dbReference>
<sequence>MTTTAPAPLPLDPGNPFAVPSDLPYGLPPFDRIREEHLAPALEAGLAEQRAEWESIATDPAPATFTTTLEALERSGALLARVTAVVNALSSAHGTEGVRAVDARFAPLLAAHGDALHLDARVFARVDAVHSARHDSGLDAEQVRLVERYHRDFVRAGAALDETSKERLRQINTELSTLSQRFSTLVTDASNEAAVHVLDEHRLRGLGDGAKAAASAAAAERGLDGWLLTLVLPTPQPVLVDLQDRDLRRELHEAAVGRGLGRDGTVDTRPVLVRMAALRAERAALFGHATHADYVLDDQTAGSLPAVLDVLAGMCPTAAANARAEAAELEELLHADGHEGPLQPWDHAYYAERLRSARFAVDAAELRPYLRLDRVVVDGVLHAAGRLYGLSFTERPDLPTYHPDVQTFEVHDVDGRGIGLFVADWFARPTKRGGAWMTTFVDQSHLLGHRPVVTVCLNVPRPGAGAPAHLTADEVDTAFHEFGHALHGLFSDVTYPRFSGTSVPRDFVEFPSQVNELWAWHPEVLPRYAVHEGEPLPAERVARLKDALGYGEGFRTTEYLAATVLDLAWHSLPAGREVAAEDVEAFEAEALRRHGLDVASVPTRYRSGYFAHVFGGSYSAGYYGYIWSEVLDAELVDWFTENGGLVRDLGDRFRAELLSRGGAVDPMAAFEAVRGRAPRPEPLLRRRGLLPAA</sequence>
<keyword evidence="10" id="KW-1185">Reference proteome</keyword>
<protein>
    <submittedName>
        <fullName evidence="9">M3 family metallopeptidase</fullName>
    </submittedName>
</protein>
<keyword evidence="6 7" id="KW-0482">Metalloprotease</keyword>
<accession>A0ABW0GJY1</accession>
<organism evidence="9 10">
    <name type="scientific">Aquipuribacter nitratireducens</name>
    <dbReference type="NCBI Taxonomy" id="650104"/>
    <lineage>
        <taxon>Bacteria</taxon>
        <taxon>Bacillati</taxon>
        <taxon>Actinomycetota</taxon>
        <taxon>Actinomycetes</taxon>
        <taxon>Micrococcales</taxon>
        <taxon>Intrasporangiaceae</taxon>
        <taxon>Aquipuribacter</taxon>
    </lineage>
</organism>
<dbReference type="RefSeq" id="WP_340271498.1">
    <property type="nucleotide sequence ID" value="NZ_JBBEOG010000011.1"/>
</dbReference>
<keyword evidence="2 7" id="KW-0645">Protease</keyword>
<name>A0ABW0GJY1_9MICO</name>
<dbReference type="Proteomes" id="UP001596122">
    <property type="component" value="Unassembled WGS sequence"/>
</dbReference>
<dbReference type="Gene3D" id="1.10.1370.40">
    <property type="match status" value="3"/>
</dbReference>
<feature type="domain" description="Peptidase M3A/M3B catalytic" evidence="8">
    <location>
        <begin position="239"/>
        <end position="688"/>
    </location>
</feature>
<keyword evidence="4 7" id="KW-0378">Hydrolase</keyword>
<keyword evidence="3 7" id="KW-0479">Metal-binding</keyword>
<gene>
    <name evidence="9" type="ORF">ACFPJ6_03995</name>
</gene>
<evidence type="ECO:0000313" key="10">
    <source>
        <dbReference type="Proteomes" id="UP001596122"/>
    </source>
</evidence>
<evidence type="ECO:0000313" key="9">
    <source>
        <dbReference type="EMBL" id="MFC5379949.1"/>
    </source>
</evidence>
<evidence type="ECO:0000259" key="8">
    <source>
        <dbReference type="Pfam" id="PF01432"/>
    </source>
</evidence>
<comment type="caution">
    <text evidence="9">The sequence shown here is derived from an EMBL/GenBank/DDBJ whole genome shotgun (WGS) entry which is preliminary data.</text>
</comment>
<evidence type="ECO:0000256" key="4">
    <source>
        <dbReference type="ARBA" id="ARBA00022801"/>
    </source>
</evidence>
<proteinExistence type="inferred from homology"/>
<dbReference type="CDD" id="cd06456">
    <property type="entry name" value="M3A_DCP"/>
    <property type="match status" value="1"/>
</dbReference>
<dbReference type="SUPFAM" id="SSF55486">
    <property type="entry name" value="Metalloproteases ('zincins'), catalytic domain"/>
    <property type="match status" value="1"/>
</dbReference>
<keyword evidence="5 7" id="KW-0862">Zinc</keyword>
<evidence type="ECO:0000256" key="7">
    <source>
        <dbReference type="RuleBase" id="RU003435"/>
    </source>
</evidence>
<comment type="similarity">
    <text evidence="1 7">Belongs to the peptidase M3 family.</text>
</comment>
<dbReference type="InterPro" id="IPR034005">
    <property type="entry name" value="M3A_DCP"/>
</dbReference>
<evidence type="ECO:0000256" key="1">
    <source>
        <dbReference type="ARBA" id="ARBA00006040"/>
    </source>
</evidence>
<reference evidence="10" key="1">
    <citation type="journal article" date="2019" name="Int. J. Syst. Evol. Microbiol.">
        <title>The Global Catalogue of Microorganisms (GCM) 10K type strain sequencing project: providing services to taxonomists for standard genome sequencing and annotation.</title>
        <authorList>
            <consortium name="The Broad Institute Genomics Platform"/>
            <consortium name="The Broad Institute Genome Sequencing Center for Infectious Disease"/>
            <person name="Wu L."/>
            <person name="Ma J."/>
        </authorList>
    </citation>
    <scope>NUCLEOTIDE SEQUENCE [LARGE SCALE GENOMIC DNA]</scope>
    <source>
        <strain evidence="10">CCUG 43114</strain>
    </source>
</reference>
<dbReference type="PANTHER" id="PTHR43660:SF1">
    <property type="entry name" value="DIPEPTIDYL CARBOXYPEPTIDASE"/>
    <property type="match status" value="1"/>
</dbReference>
<dbReference type="PANTHER" id="PTHR43660">
    <property type="entry name" value="DIPEPTIDYL CARBOXYPEPTIDASE"/>
    <property type="match status" value="1"/>
</dbReference>
<evidence type="ECO:0000256" key="5">
    <source>
        <dbReference type="ARBA" id="ARBA00022833"/>
    </source>
</evidence>
<evidence type="ECO:0000256" key="2">
    <source>
        <dbReference type="ARBA" id="ARBA00022670"/>
    </source>
</evidence>
<evidence type="ECO:0000256" key="3">
    <source>
        <dbReference type="ARBA" id="ARBA00022723"/>
    </source>
</evidence>
<evidence type="ECO:0000256" key="6">
    <source>
        <dbReference type="ARBA" id="ARBA00023049"/>
    </source>
</evidence>
<dbReference type="InterPro" id="IPR045090">
    <property type="entry name" value="Pept_M3A_M3B"/>
</dbReference>
<dbReference type="InterPro" id="IPR001567">
    <property type="entry name" value="Pept_M3A_M3B_dom"/>
</dbReference>
<dbReference type="EMBL" id="JBHSLD010000004">
    <property type="protein sequence ID" value="MFC5379949.1"/>
    <property type="molecule type" value="Genomic_DNA"/>
</dbReference>
<comment type="cofactor">
    <cofactor evidence="7">
        <name>Zn(2+)</name>
        <dbReference type="ChEBI" id="CHEBI:29105"/>
    </cofactor>
    <text evidence="7">Binds 1 zinc ion.</text>
</comment>